<dbReference type="EMBL" id="CP036281">
    <property type="protein sequence ID" value="QDU79509.1"/>
    <property type="molecule type" value="Genomic_DNA"/>
</dbReference>
<feature type="signal peptide" evidence="3">
    <location>
        <begin position="1"/>
        <end position="26"/>
    </location>
</feature>
<dbReference type="Pfam" id="PF00884">
    <property type="entry name" value="Sulfatase"/>
    <property type="match status" value="1"/>
</dbReference>
<dbReference type="InterPro" id="IPR016024">
    <property type="entry name" value="ARM-type_fold"/>
</dbReference>
<dbReference type="EC" id="3.1.6.1" evidence="5"/>
<evidence type="ECO:0000313" key="5">
    <source>
        <dbReference type="EMBL" id="QDU79509.1"/>
    </source>
</evidence>
<evidence type="ECO:0000256" key="1">
    <source>
        <dbReference type="ARBA" id="ARBA00008779"/>
    </source>
</evidence>
<dbReference type="AlphaFoldDB" id="A0A518CJV2"/>
<accession>A0A518CJV2</accession>
<dbReference type="PANTHER" id="PTHR42693:SF53">
    <property type="entry name" value="ENDO-4-O-SULFATASE"/>
    <property type="match status" value="1"/>
</dbReference>
<dbReference type="InterPro" id="IPR017850">
    <property type="entry name" value="Alkaline_phosphatase_core_sf"/>
</dbReference>
<dbReference type="InterPro" id="IPR011989">
    <property type="entry name" value="ARM-like"/>
</dbReference>
<dbReference type="RefSeq" id="WP_144994163.1">
    <property type="nucleotide sequence ID" value="NZ_CP036281.1"/>
</dbReference>
<keyword evidence="2 5" id="KW-0378">Hydrolase</keyword>
<keyword evidence="6" id="KW-1185">Reference proteome</keyword>
<evidence type="ECO:0000259" key="4">
    <source>
        <dbReference type="Pfam" id="PF00884"/>
    </source>
</evidence>
<organism evidence="5 6">
    <name type="scientific">Polystyrenella longa</name>
    <dbReference type="NCBI Taxonomy" id="2528007"/>
    <lineage>
        <taxon>Bacteria</taxon>
        <taxon>Pseudomonadati</taxon>
        <taxon>Planctomycetota</taxon>
        <taxon>Planctomycetia</taxon>
        <taxon>Planctomycetales</taxon>
        <taxon>Planctomycetaceae</taxon>
        <taxon>Polystyrenella</taxon>
    </lineage>
</organism>
<dbReference type="CDD" id="cd16027">
    <property type="entry name" value="SGSH"/>
    <property type="match status" value="1"/>
</dbReference>
<feature type="chain" id="PRO_5022078176" evidence="3">
    <location>
        <begin position="27"/>
        <end position="644"/>
    </location>
</feature>
<dbReference type="SUPFAM" id="SSF48371">
    <property type="entry name" value="ARM repeat"/>
    <property type="match status" value="1"/>
</dbReference>
<evidence type="ECO:0000256" key="2">
    <source>
        <dbReference type="ARBA" id="ARBA00022801"/>
    </source>
</evidence>
<name>A0A518CJV2_9PLAN</name>
<comment type="similarity">
    <text evidence="1">Belongs to the sulfatase family.</text>
</comment>
<sequence length="644" mass="73586" precursor="true">MRIALIRRLLLAFTLLFLGVSSDSSAAEKENIPVRPNILWISCEDISPHLGCYGDPHANTPNLDQLATEGTRYTHAFTTAGVCAPCRSAIITGVYQSALGTHHMRCNAKLPESIKPFPMYLREAGYYCTNKSKQDYQFPTPKGTWDVSSNKKEAHWRNRKEKDQPFFAVFNFTGCHESGIANTNKYQKVTKNLTAAERQDARQLTTLPPYYPDTPVIREDWKRNYELITAMDHWAGDLIAQLQEDGLYENTIILFWSDHGVGLPRAKRWLYDSGTHIPLITRIPEQFRMDGQGEPGTVNDQLVSSIDFGPTVLKLAGVEIPENIQGQPFIGSDLPAPRDYVYGARDRMDERYDIIRMVRDKKYKYIRNYEPWKPILEYVSYLEQGATMSNMRDLHEAGELPPKIDNLFTEPKAIEELYDCEADPHEMTNLANHLEYHEVLARMRNEHLRWMKEVRDLGLIPEPILHERRAQLGSEYAILRQPDSLEYMDQLLMYSKAATQGELSLLQIGLNDEDNVIRYWSVTGMGNLAKQQPLLPQDVDQLLDLAENDPTPVVRIQAARALCYLGQAKVALPILLHHLDSGTQWDRVYAATVLDEINELARPVVDEMKVGLEPVKEFESQGKYRVRIINRALNQLLGTRNSVE</sequence>
<dbReference type="Gene3D" id="3.40.720.10">
    <property type="entry name" value="Alkaline Phosphatase, subunit A"/>
    <property type="match status" value="1"/>
</dbReference>
<dbReference type="Pfam" id="PF13646">
    <property type="entry name" value="HEAT_2"/>
    <property type="match status" value="1"/>
</dbReference>
<dbReference type="Gene3D" id="1.25.10.10">
    <property type="entry name" value="Leucine-rich Repeat Variant"/>
    <property type="match status" value="1"/>
</dbReference>
<dbReference type="InterPro" id="IPR000917">
    <property type="entry name" value="Sulfatase_N"/>
</dbReference>
<keyword evidence="3" id="KW-0732">Signal</keyword>
<dbReference type="SUPFAM" id="SSF53649">
    <property type="entry name" value="Alkaline phosphatase-like"/>
    <property type="match status" value="1"/>
</dbReference>
<proteinExistence type="inferred from homology"/>
<gene>
    <name evidence="5" type="ORF">Pla110_12190</name>
</gene>
<dbReference type="KEGG" id="plon:Pla110_12190"/>
<dbReference type="InterPro" id="IPR050738">
    <property type="entry name" value="Sulfatase"/>
</dbReference>
<reference evidence="5 6" key="1">
    <citation type="submission" date="2019-02" db="EMBL/GenBank/DDBJ databases">
        <title>Deep-cultivation of Planctomycetes and their phenomic and genomic characterization uncovers novel biology.</title>
        <authorList>
            <person name="Wiegand S."/>
            <person name="Jogler M."/>
            <person name="Boedeker C."/>
            <person name="Pinto D."/>
            <person name="Vollmers J."/>
            <person name="Rivas-Marin E."/>
            <person name="Kohn T."/>
            <person name="Peeters S.H."/>
            <person name="Heuer A."/>
            <person name="Rast P."/>
            <person name="Oberbeckmann S."/>
            <person name="Bunk B."/>
            <person name="Jeske O."/>
            <person name="Meyerdierks A."/>
            <person name="Storesund J.E."/>
            <person name="Kallscheuer N."/>
            <person name="Luecker S."/>
            <person name="Lage O.M."/>
            <person name="Pohl T."/>
            <person name="Merkel B.J."/>
            <person name="Hornburger P."/>
            <person name="Mueller R.-W."/>
            <person name="Bruemmer F."/>
            <person name="Labrenz M."/>
            <person name="Spormann A.M."/>
            <person name="Op den Camp H."/>
            <person name="Overmann J."/>
            <person name="Amann R."/>
            <person name="Jetten M.S.M."/>
            <person name="Mascher T."/>
            <person name="Medema M.H."/>
            <person name="Devos D.P."/>
            <person name="Kaster A.-K."/>
            <person name="Ovreas L."/>
            <person name="Rohde M."/>
            <person name="Galperin M.Y."/>
            <person name="Jogler C."/>
        </authorList>
    </citation>
    <scope>NUCLEOTIDE SEQUENCE [LARGE SCALE GENOMIC DNA]</scope>
    <source>
        <strain evidence="5 6">Pla110</strain>
    </source>
</reference>
<dbReference type="PANTHER" id="PTHR42693">
    <property type="entry name" value="ARYLSULFATASE FAMILY MEMBER"/>
    <property type="match status" value="1"/>
</dbReference>
<dbReference type="GO" id="GO:0004065">
    <property type="term" value="F:arylsulfatase activity"/>
    <property type="evidence" value="ECO:0007669"/>
    <property type="project" value="UniProtKB-EC"/>
</dbReference>
<evidence type="ECO:0000256" key="3">
    <source>
        <dbReference type="SAM" id="SignalP"/>
    </source>
</evidence>
<dbReference type="Proteomes" id="UP000317178">
    <property type="component" value="Chromosome"/>
</dbReference>
<protein>
    <submittedName>
        <fullName evidence="5">Arylsulfatase</fullName>
        <ecNumber evidence="5">3.1.6.1</ecNumber>
    </submittedName>
</protein>
<dbReference type="OrthoDB" id="9763613at2"/>
<feature type="domain" description="Sulfatase N-terminal" evidence="4">
    <location>
        <begin position="36"/>
        <end position="318"/>
    </location>
</feature>
<evidence type="ECO:0000313" key="6">
    <source>
        <dbReference type="Proteomes" id="UP000317178"/>
    </source>
</evidence>